<dbReference type="Pfam" id="PF09359">
    <property type="entry name" value="VTC"/>
    <property type="match status" value="1"/>
</dbReference>
<dbReference type="AlphaFoldDB" id="A0A1D7VEP3"/>
<protein>
    <recommendedName>
        <fullName evidence="2">VTC domain-containing protein</fullName>
    </recommendedName>
</protein>
<proteinExistence type="predicted"/>
<sequence length="287" mass="30471">MIPAVRALARAAMAARPVPLAGLQARAELPVRVDRGYLVPAEVFARFAAELTDRRAAGGPFNALCVNGRRWFRSRSVYYDTPDLRSFHGHRRGAGPRYTIRERLYEDTGERQFEVELPGRRGGTVKHRRPLLPGDPALGAGPRGFLTAVLARAYGLTVPADLRRSLETDHVRATFVTAGQRVTCDAALVCRDPATGRALRTDGGLVLVRTRTAGGPGRADDVLHGHGVRPGAFPPYAGGLGALRPELAAGRWGRELRTAFPAVRARAGHAGATPADGAGGPGGSSSP</sequence>
<gene>
    <name evidence="3" type="ORF">SL103_01150</name>
</gene>
<evidence type="ECO:0000259" key="2">
    <source>
        <dbReference type="Pfam" id="PF09359"/>
    </source>
</evidence>
<dbReference type="RefSeq" id="WP_069566917.1">
    <property type="nucleotide sequence ID" value="NZ_CP017157.1"/>
</dbReference>
<organism evidence="3 4">
    <name type="scientific">Streptomyces lydicus</name>
    <dbReference type="NCBI Taxonomy" id="47763"/>
    <lineage>
        <taxon>Bacteria</taxon>
        <taxon>Bacillati</taxon>
        <taxon>Actinomycetota</taxon>
        <taxon>Actinomycetes</taxon>
        <taxon>Kitasatosporales</taxon>
        <taxon>Streptomycetaceae</taxon>
        <taxon>Streptomyces</taxon>
    </lineage>
</organism>
<name>A0A1D7VEP3_9ACTN</name>
<reference evidence="3 4" key="1">
    <citation type="submission" date="2016-09" db="EMBL/GenBank/DDBJ databases">
        <title>Complete genome sequencing of Streptomyces lydicus 103 and metabolic pathways analysis of antibiotic biosynthesis.</title>
        <authorList>
            <person name="Jia N."/>
            <person name="Ding M.-Z."/>
            <person name="Gao F."/>
            <person name="Yuan Y.-J."/>
        </authorList>
    </citation>
    <scope>NUCLEOTIDE SEQUENCE [LARGE SCALE GENOMIC DNA]</scope>
    <source>
        <strain evidence="3 4">103</strain>
    </source>
</reference>
<accession>A0A1D7VEP3</accession>
<dbReference type="InterPro" id="IPR018966">
    <property type="entry name" value="VTC_domain"/>
</dbReference>
<keyword evidence="4" id="KW-1185">Reference proteome</keyword>
<evidence type="ECO:0000313" key="3">
    <source>
        <dbReference type="EMBL" id="AOP45038.1"/>
    </source>
</evidence>
<dbReference type="EMBL" id="CP017157">
    <property type="protein sequence ID" value="AOP45038.1"/>
    <property type="molecule type" value="Genomic_DNA"/>
</dbReference>
<feature type="compositionally biased region" description="Gly residues" evidence="1">
    <location>
        <begin position="277"/>
        <end position="287"/>
    </location>
</feature>
<dbReference type="Proteomes" id="UP000094094">
    <property type="component" value="Chromosome"/>
</dbReference>
<feature type="domain" description="VTC" evidence="2">
    <location>
        <begin position="68"/>
        <end position="129"/>
    </location>
</feature>
<feature type="region of interest" description="Disordered" evidence="1">
    <location>
        <begin position="265"/>
        <end position="287"/>
    </location>
</feature>
<evidence type="ECO:0000313" key="4">
    <source>
        <dbReference type="Proteomes" id="UP000094094"/>
    </source>
</evidence>
<dbReference type="KEGG" id="slc:SL103_01150"/>
<evidence type="ECO:0000256" key="1">
    <source>
        <dbReference type="SAM" id="MobiDB-lite"/>
    </source>
</evidence>